<dbReference type="Proteomes" id="UP000012073">
    <property type="component" value="Unassembled WGS sequence"/>
</dbReference>
<evidence type="ECO:0000313" key="2">
    <source>
        <dbReference type="Proteomes" id="UP000012073"/>
    </source>
</evidence>
<gene>
    <name evidence="1" type="ORF">CHC_T00005445001</name>
</gene>
<dbReference type="GeneID" id="17324844"/>
<evidence type="ECO:0000313" key="1">
    <source>
        <dbReference type="EMBL" id="CDF37308.1"/>
    </source>
</evidence>
<dbReference type="KEGG" id="ccp:CHC_T00005445001"/>
<name>R7QHQ6_CHOCR</name>
<reference evidence="2" key="1">
    <citation type="journal article" date="2013" name="Proc. Natl. Acad. Sci. U.S.A.">
        <title>Genome structure and metabolic features in the red seaweed Chondrus crispus shed light on evolution of the Archaeplastida.</title>
        <authorList>
            <person name="Collen J."/>
            <person name="Porcel B."/>
            <person name="Carre W."/>
            <person name="Ball S.G."/>
            <person name="Chaparro C."/>
            <person name="Tonon T."/>
            <person name="Barbeyron T."/>
            <person name="Michel G."/>
            <person name="Noel B."/>
            <person name="Valentin K."/>
            <person name="Elias M."/>
            <person name="Artiguenave F."/>
            <person name="Arun A."/>
            <person name="Aury J.M."/>
            <person name="Barbosa-Neto J.F."/>
            <person name="Bothwell J.H."/>
            <person name="Bouget F.Y."/>
            <person name="Brillet L."/>
            <person name="Cabello-Hurtado F."/>
            <person name="Capella-Gutierrez S."/>
            <person name="Charrier B."/>
            <person name="Cladiere L."/>
            <person name="Cock J.M."/>
            <person name="Coelho S.M."/>
            <person name="Colleoni C."/>
            <person name="Czjzek M."/>
            <person name="Da Silva C."/>
            <person name="Delage L."/>
            <person name="Denoeud F."/>
            <person name="Deschamps P."/>
            <person name="Dittami S.M."/>
            <person name="Gabaldon T."/>
            <person name="Gachon C.M."/>
            <person name="Groisillier A."/>
            <person name="Herve C."/>
            <person name="Jabbari K."/>
            <person name="Katinka M."/>
            <person name="Kloareg B."/>
            <person name="Kowalczyk N."/>
            <person name="Labadie K."/>
            <person name="Leblanc C."/>
            <person name="Lopez P.J."/>
            <person name="McLachlan D.H."/>
            <person name="Meslet-Cladiere L."/>
            <person name="Moustafa A."/>
            <person name="Nehr Z."/>
            <person name="Nyvall Collen P."/>
            <person name="Panaud O."/>
            <person name="Partensky F."/>
            <person name="Poulain J."/>
            <person name="Rensing S.A."/>
            <person name="Rousvoal S."/>
            <person name="Samson G."/>
            <person name="Symeonidi A."/>
            <person name="Weissenbach J."/>
            <person name="Zambounis A."/>
            <person name="Wincker P."/>
            <person name="Boyen C."/>
        </authorList>
    </citation>
    <scope>NUCLEOTIDE SEQUENCE [LARGE SCALE GENOMIC DNA]</scope>
    <source>
        <strain evidence="2">cv. Stackhouse</strain>
    </source>
</reference>
<keyword evidence="2" id="KW-1185">Reference proteome</keyword>
<dbReference type="EMBL" id="HG001831">
    <property type="protein sequence ID" value="CDF37308.1"/>
    <property type="molecule type" value="Genomic_DNA"/>
</dbReference>
<protein>
    <submittedName>
        <fullName evidence="1">Uncharacterized protein</fullName>
    </submittedName>
</protein>
<proteinExistence type="predicted"/>
<accession>R7QHQ6</accession>
<dbReference type="RefSeq" id="XP_005717127.1">
    <property type="nucleotide sequence ID" value="XM_005717070.1"/>
</dbReference>
<sequence>MPYSAYSARGMATYLAVLRAYPMDMCERRLSVLLPDCKREQHMPQALLCFSINFGTGFFFVGPRRVTAPQGGHGLGLFL</sequence>
<dbReference type="AlphaFoldDB" id="R7QHQ6"/>
<dbReference type="Gramene" id="CDF37308">
    <property type="protein sequence ID" value="CDF37308"/>
    <property type="gene ID" value="CHC_T00005445001"/>
</dbReference>
<organism evidence="1 2">
    <name type="scientific">Chondrus crispus</name>
    <name type="common">Carrageen Irish moss</name>
    <name type="synonym">Polymorpha crispa</name>
    <dbReference type="NCBI Taxonomy" id="2769"/>
    <lineage>
        <taxon>Eukaryota</taxon>
        <taxon>Rhodophyta</taxon>
        <taxon>Florideophyceae</taxon>
        <taxon>Rhodymeniophycidae</taxon>
        <taxon>Gigartinales</taxon>
        <taxon>Gigartinaceae</taxon>
        <taxon>Chondrus</taxon>
    </lineage>
</organism>